<dbReference type="AlphaFoldDB" id="A0A9P6CGI9"/>
<dbReference type="GO" id="GO:0007076">
    <property type="term" value="P:mitotic chromosome condensation"/>
    <property type="evidence" value="ECO:0007669"/>
    <property type="project" value="InterPro"/>
</dbReference>
<evidence type="ECO:0000313" key="11">
    <source>
        <dbReference type="Proteomes" id="UP000807353"/>
    </source>
</evidence>
<keyword evidence="11" id="KW-1185">Reference proteome</keyword>
<evidence type="ECO:0000256" key="5">
    <source>
        <dbReference type="ARBA" id="ARBA00022776"/>
    </source>
</evidence>
<dbReference type="PANTHER" id="PTHR14418">
    <property type="entry name" value="CONDENSIN COMPLEX SUBUNIT 3-RELATED"/>
    <property type="match status" value="1"/>
</dbReference>
<comment type="similarity">
    <text evidence="2">Belongs to the CND3 (condensin subunit 3) family.</text>
</comment>
<keyword evidence="7" id="KW-0131">Cell cycle</keyword>
<evidence type="ECO:0000256" key="4">
    <source>
        <dbReference type="ARBA" id="ARBA00022618"/>
    </source>
</evidence>
<gene>
    <name evidence="10" type="ORF">BDZ94DRAFT_953935</name>
</gene>
<dbReference type="InterPro" id="IPR011989">
    <property type="entry name" value="ARM-like"/>
</dbReference>
<evidence type="ECO:0000313" key="10">
    <source>
        <dbReference type="EMBL" id="KAF9460044.1"/>
    </source>
</evidence>
<feature type="domain" description="Nuclear condensin complex subunit 3 C-terminal" evidence="9">
    <location>
        <begin position="598"/>
        <end position="875"/>
    </location>
</feature>
<organism evidence="10 11">
    <name type="scientific">Collybia nuda</name>
    <dbReference type="NCBI Taxonomy" id="64659"/>
    <lineage>
        <taxon>Eukaryota</taxon>
        <taxon>Fungi</taxon>
        <taxon>Dikarya</taxon>
        <taxon>Basidiomycota</taxon>
        <taxon>Agaricomycotina</taxon>
        <taxon>Agaricomycetes</taxon>
        <taxon>Agaricomycetidae</taxon>
        <taxon>Agaricales</taxon>
        <taxon>Tricholomatineae</taxon>
        <taxon>Clitocybaceae</taxon>
        <taxon>Collybia</taxon>
    </lineage>
</organism>
<proteinExistence type="inferred from homology"/>
<dbReference type="InterPro" id="IPR016024">
    <property type="entry name" value="ARM-type_fold"/>
</dbReference>
<comment type="caution">
    <text evidence="10">The sequence shown here is derived from an EMBL/GenBank/DDBJ whole genome shotgun (WGS) entry which is preliminary data.</text>
</comment>
<name>A0A9P6CGI9_9AGAR</name>
<keyword evidence="3" id="KW-0158">Chromosome</keyword>
<comment type="subcellular location">
    <subcellularLocation>
        <location evidence="1">Chromosome</location>
    </subcellularLocation>
</comment>
<evidence type="ECO:0000256" key="2">
    <source>
        <dbReference type="ARBA" id="ARBA00006533"/>
    </source>
</evidence>
<evidence type="ECO:0000256" key="8">
    <source>
        <dbReference type="SAM" id="MobiDB-lite"/>
    </source>
</evidence>
<dbReference type="GO" id="GO:0000796">
    <property type="term" value="C:condensin complex"/>
    <property type="evidence" value="ECO:0007669"/>
    <property type="project" value="InterPro"/>
</dbReference>
<dbReference type="GO" id="GO:0000793">
    <property type="term" value="C:condensed chromosome"/>
    <property type="evidence" value="ECO:0007669"/>
    <property type="project" value="TreeGrafter"/>
</dbReference>
<evidence type="ECO:0000256" key="6">
    <source>
        <dbReference type="ARBA" id="ARBA00023067"/>
    </source>
</evidence>
<dbReference type="OrthoDB" id="27187at2759"/>
<dbReference type="InterPro" id="IPR027165">
    <property type="entry name" value="CND3"/>
</dbReference>
<protein>
    <submittedName>
        <fullName evidence="10">Nuclear condensing complex subunit</fullName>
    </submittedName>
</protein>
<keyword evidence="4" id="KW-0132">Cell division</keyword>
<dbReference type="Pfam" id="PF12719">
    <property type="entry name" value="Cnd3"/>
    <property type="match status" value="1"/>
</dbReference>
<keyword evidence="6" id="KW-0226">DNA condensation</keyword>
<dbReference type="Gene3D" id="1.25.10.10">
    <property type="entry name" value="Leucine-rich Repeat Variant"/>
    <property type="match status" value="1"/>
</dbReference>
<sequence>MVAKPANILENLQESIAAIFEQAQLSLANHRKNCVALHKLHQQAGAVTKPVKNGTVLKLVGERAFGEAFIELLSRVLVVKKGPATADRVVKFVGSYVKFVNEKASAEKAKSANDPSTSASVRSNADEDDEDTIASRFVSRLLKWLFQGFVAKNKTTRYRTVCVVSEMISHLGEIDEDTYNVLRDSLLDRICDKESLIRSHAIIALSKLIGSEDPNDIEPGEKTILEILLEIISCDPSAEVRRAALLHVPLTQNTLSTIMSRTRDTDPVMRKLVYSAVLQPKLGHPRQLTISQREQIVKDGLGDREPAVRVAAGKMVASWFDMIVAEANDTEEVAWVGDDGGVMKGFMRLLSLFDVVGPGEAVAVDAVLSIFVLRPDIPDAFVFPDEFWKNLTPESAVLARVFIEHCLKTENETRLEAASLPVVTAFAFHLQESYNFLVDILQDAENAKFLNAGQDEDEEEAEKREEELSKGEVILSELLRMALKLDYMDEIGRRKVFSVVRDMLAHPELPPGLIAPCLDVLKEITPSERDLIRVVVEVIIELREDDDDPENHDNRSTVTFDDSHSDIASMKDKSLQRKKQRDEMTSEERIEADVTDLRCLTLSIGMLERVHGSFEDNSTLQGILADLIIPSVKRKELVMREKGLISLGLCCLIAKNMALNSFQLFLGQIQSAPEGLKCRVLQVIFDILFLYDQDFFGRSEDVAKQIIDFLLHTLEAEDSASVQAVLCMGLSKLILSGMITDPRVLMCLVLTYVSPTTIDNQELRQCLSYFFPVYSYSASVNQSRMQSIFIASFDLVCRMYEELDEDQGMITPYQFALLMIDWTNPQKAVGVAGAEAIDQGVHAELAIDILAVLYDSERSVEAQKVLCQVLSHLYIIPGLEQRAILKLKILLDHHNEQSPFNDVSLDKIFDRFKARFMKILSKDLKRIDPTKFRDREFQELYEYIGVDMPEGDNIFIVESAAPSREQRTNLSIQSPRPPPKRTYPALLHHHRKRTKQNVQRLHQGKRDSRGPLLQIGLYDTGVASLFVAKPPSSQQDADEEFDLATPVPATITPKKKGVKRLHTPGSGRTPTSPMTRKRTRVRSPLYVSSIFMTTLILMYRVYEVNLDSKIML</sequence>
<feature type="region of interest" description="Disordered" evidence="8">
    <location>
        <begin position="1055"/>
        <end position="1079"/>
    </location>
</feature>
<dbReference type="Proteomes" id="UP000807353">
    <property type="component" value="Unassembled WGS sequence"/>
</dbReference>
<evidence type="ECO:0000256" key="1">
    <source>
        <dbReference type="ARBA" id="ARBA00004286"/>
    </source>
</evidence>
<keyword evidence="5" id="KW-0498">Mitosis</keyword>
<evidence type="ECO:0000256" key="7">
    <source>
        <dbReference type="ARBA" id="ARBA00023306"/>
    </source>
</evidence>
<dbReference type="EMBL" id="MU150306">
    <property type="protein sequence ID" value="KAF9460044.1"/>
    <property type="molecule type" value="Genomic_DNA"/>
</dbReference>
<accession>A0A9P6CGI9</accession>
<dbReference type="PANTHER" id="PTHR14418:SF5">
    <property type="entry name" value="CONDENSIN COMPLEX SUBUNIT 3"/>
    <property type="match status" value="1"/>
</dbReference>
<evidence type="ECO:0000259" key="9">
    <source>
        <dbReference type="Pfam" id="PF12719"/>
    </source>
</evidence>
<dbReference type="InterPro" id="IPR025977">
    <property type="entry name" value="Cnd3_C"/>
</dbReference>
<evidence type="ECO:0000256" key="3">
    <source>
        <dbReference type="ARBA" id="ARBA00022454"/>
    </source>
</evidence>
<dbReference type="GO" id="GO:0051301">
    <property type="term" value="P:cell division"/>
    <property type="evidence" value="ECO:0007669"/>
    <property type="project" value="UniProtKB-KW"/>
</dbReference>
<dbReference type="SUPFAM" id="SSF48371">
    <property type="entry name" value="ARM repeat"/>
    <property type="match status" value="1"/>
</dbReference>
<reference evidence="10" key="1">
    <citation type="submission" date="2020-11" db="EMBL/GenBank/DDBJ databases">
        <authorList>
            <consortium name="DOE Joint Genome Institute"/>
            <person name="Ahrendt S."/>
            <person name="Riley R."/>
            <person name="Andreopoulos W."/>
            <person name="Labutti K."/>
            <person name="Pangilinan J."/>
            <person name="Ruiz-Duenas F.J."/>
            <person name="Barrasa J.M."/>
            <person name="Sanchez-Garcia M."/>
            <person name="Camarero S."/>
            <person name="Miyauchi S."/>
            <person name="Serrano A."/>
            <person name="Linde D."/>
            <person name="Babiker R."/>
            <person name="Drula E."/>
            <person name="Ayuso-Fernandez I."/>
            <person name="Pacheco R."/>
            <person name="Padilla G."/>
            <person name="Ferreira P."/>
            <person name="Barriuso J."/>
            <person name="Kellner H."/>
            <person name="Castanera R."/>
            <person name="Alfaro M."/>
            <person name="Ramirez L."/>
            <person name="Pisabarro A.G."/>
            <person name="Kuo A."/>
            <person name="Tritt A."/>
            <person name="Lipzen A."/>
            <person name="He G."/>
            <person name="Yan M."/>
            <person name="Ng V."/>
            <person name="Cullen D."/>
            <person name="Martin F."/>
            <person name="Rosso M.-N."/>
            <person name="Henrissat B."/>
            <person name="Hibbett D."/>
            <person name="Martinez A.T."/>
            <person name="Grigoriev I.V."/>
        </authorList>
    </citation>
    <scope>NUCLEOTIDE SEQUENCE</scope>
    <source>
        <strain evidence="10">CBS 247.69</strain>
    </source>
</reference>